<organism evidence="3 4">
    <name type="scientific">Phytohabitans rumicis</name>
    <dbReference type="NCBI Taxonomy" id="1076125"/>
    <lineage>
        <taxon>Bacteria</taxon>
        <taxon>Bacillati</taxon>
        <taxon>Actinomycetota</taxon>
        <taxon>Actinomycetes</taxon>
        <taxon>Micromonosporales</taxon>
        <taxon>Micromonosporaceae</taxon>
    </lineage>
</organism>
<feature type="domain" description="F5/8 type C" evidence="2">
    <location>
        <begin position="357"/>
        <end position="510"/>
    </location>
</feature>
<evidence type="ECO:0000313" key="3">
    <source>
        <dbReference type="EMBL" id="GFJ87279.1"/>
    </source>
</evidence>
<reference evidence="3 4" key="2">
    <citation type="submission" date="2020-03" db="EMBL/GenBank/DDBJ databases">
        <authorList>
            <person name="Ichikawa N."/>
            <person name="Kimura A."/>
            <person name="Kitahashi Y."/>
            <person name="Uohara A."/>
        </authorList>
    </citation>
    <scope>NUCLEOTIDE SEQUENCE [LARGE SCALE GENOMIC DNA]</scope>
    <source>
        <strain evidence="3 4">NBRC 108638</strain>
    </source>
</reference>
<comment type="caution">
    <text evidence="3">The sequence shown here is derived from an EMBL/GenBank/DDBJ whole genome shotgun (WGS) entry which is preliminary data.</text>
</comment>
<protein>
    <recommendedName>
        <fullName evidence="2">F5/8 type C domain-containing protein</fullName>
    </recommendedName>
</protein>
<name>A0A6V8KY79_9ACTN</name>
<reference evidence="3 4" key="1">
    <citation type="submission" date="2020-03" db="EMBL/GenBank/DDBJ databases">
        <title>Whole genome shotgun sequence of Phytohabitans rumicis NBRC 108638.</title>
        <authorList>
            <person name="Komaki H."/>
            <person name="Tamura T."/>
        </authorList>
    </citation>
    <scope>NUCLEOTIDE SEQUENCE [LARGE SCALE GENOMIC DNA]</scope>
    <source>
        <strain evidence="3 4">NBRC 108638</strain>
    </source>
</reference>
<gene>
    <name evidence="3" type="ORF">Prum_009210</name>
</gene>
<sequence length="510" mass="55282">MALVVGGPLLAVAVSGPAAAAPAPAAVPSLEYAIESRLYEMLNTTLHAGADANLRWLVRNVAARQVDGDTEALLSSVIAEAEASGMVDTGVWWWRDLKDQVANFVVDGFQYEPQIYIPNQDDGVYTTDRVEMAVRPADESAETAQSYWFDTDLSVAPLNIIDEAYVETYEVWVLSVHERADYGGATMVGSADTAAGPAVQAGPVFNALACNPTGIRNNRGDEYMHVWKTDSRSTFGTFLGGKREMRLVVISRSGQVANVYFPKVKRKHITTWQIVDRFLTTWDKAVWGDALGFQWYEVNGGKSTSHSVSYTVPNGGPTLTTTVTTQERDSDGGMMHVLHTDSTYKEYNTGKVQFQMCSVGGDGGTGIDNLACGALAAASSTYAWEGYSPARATDCDANTALGGSHSWANSSGVFPPTNPQWLQVDMGVNKTFSRMVLYTSQGYPIRDFDVQVWNGTTFLTVGGTRGNTNTSVEIRFGSAQTTRLVRVIGIHGPNHQPGFVRVNEVELYAA</sequence>
<evidence type="ECO:0000259" key="2">
    <source>
        <dbReference type="PROSITE" id="PS50022"/>
    </source>
</evidence>
<feature type="chain" id="PRO_5028962280" description="F5/8 type C domain-containing protein" evidence="1">
    <location>
        <begin position="21"/>
        <end position="510"/>
    </location>
</feature>
<dbReference type="InterPro" id="IPR000421">
    <property type="entry name" value="FA58C"/>
</dbReference>
<evidence type="ECO:0000313" key="4">
    <source>
        <dbReference type="Proteomes" id="UP000482960"/>
    </source>
</evidence>
<dbReference type="InterPro" id="IPR008979">
    <property type="entry name" value="Galactose-bd-like_sf"/>
</dbReference>
<dbReference type="SUPFAM" id="SSF49785">
    <property type="entry name" value="Galactose-binding domain-like"/>
    <property type="match status" value="1"/>
</dbReference>
<keyword evidence="4" id="KW-1185">Reference proteome</keyword>
<dbReference type="AlphaFoldDB" id="A0A6V8KY79"/>
<dbReference type="PROSITE" id="PS50022">
    <property type="entry name" value="FA58C_3"/>
    <property type="match status" value="1"/>
</dbReference>
<evidence type="ECO:0000256" key="1">
    <source>
        <dbReference type="SAM" id="SignalP"/>
    </source>
</evidence>
<proteinExistence type="predicted"/>
<accession>A0A6V8KY79</accession>
<feature type="signal peptide" evidence="1">
    <location>
        <begin position="1"/>
        <end position="20"/>
    </location>
</feature>
<dbReference type="Gene3D" id="2.60.120.260">
    <property type="entry name" value="Galactose-binding domain-like"/>
    <property type="match status" value="1"/>
</dbReference>
<dbReference type="RefSeq" id="WP_173074172.1">
    <property type="nucleotide sequence ID" value="NZ_BAABJB010000016.1"/>
</dbReference>
<keyword evidence="1" id="KW-0732">Signal</keyword>
<dbReference type="Pfam" id="PF00754">
    <property type="entry name" value="F5_F8_type_C"/>
    <property type="match status" value="1"/>
</dbReference>
<dbReference type="EMBL" id="BLPG01000001">
    <property type="protein sequence ID" value="GFJ87279.1"/>
    <property type="molecule type" value="Genomic_DNA"/>
</dbReference>
<dbReference type="Proteomes" id="UP000482960">
    <property type="component" value="Unassembled WGS sequence"/>
</dbReference>